<evidence type="ECO:0000256" key="3">
    <source>
        <dbReference type="ARBA" id="ARBA00023043"/>
    </source>
</evidence>
<dbReference type="RefSeq" id="XP_014043337.2">
    <property type="nucleotide sequence ID" value="XM_014187862.2"/>
</dbReference>
<evidence type="ECO:0000313" key="7">
    <source>
        <dbReference type="RefSeq" id="XP_014043337.2"/>
    </source>
</evidence>
<dbReference type="Pfam" id="PF07525">
    <property type="entry name" value="SOCS_box"/>
    <property type="match status" value="1"/>
</dbReference>
<dbReference type="InterPro" id="IPR036036">
    <property type="entry name" value="SOCS_box-like_dom_sf"/>
</dbReference>
<evidence type="ECO:0000256" key="2">
    <source>
        <dbReference type="ARBA" id="ARBA00022737"/>
    </source>
</evidence>
<feature type="repeat" description="ANK" evidence="4">
    <location>
        <begin position="269"/>
        <end position="301"/>
    </location>
</feature>
<dbReference type="SUPFAM" id="SSF158235">
    <property type="entry name" value="SOCS box-like"/>
    <property type="match status" value="1"/>
</dbReference>
<name>A0A1S3QUJ2_SALSA</name>
<feature type="repeat" description="ANK" evidence="4">
    <location>
        <begin position="335"/>
        <end position="367"/>
    </location>
</feature>
<organism evidence="6 7">
    <name type="scientific">Salmo salar</name>
    <name type="common">Atlantic salmon</name>
    <dbReference type="NCBI Taxonomy" id="8030"/>
    <lineage>
        <taxon>Eukaryota</taxon>
        <taxon>Metazoa</taxon>
        <taxon>Chordata</taxon>
        <taxon>Craniata</taxon>
        <taxon>Vertebrata</taxon>
        <taxon>Euteleostomi</taxon>
        <taxon>Actinopterygii</taxon>
        <taxon>Neopterygii</taxon>
        <taxon>Teleostei</taxon>
        <taxon>Protacanthopterygii</taxon>
        <taxon>Salmoniformes</taxon>
        <taxon>Salmonidae</taxon>
        <taxon>Salmoninae</taxon>
        <taxon>Salmo</taxon>
    </lineage>
</organism>
<dbReference type="Gene3D" id="1.25.40.20">
    <property type="entry name" value="Ankyrin repeat-containing domain"/>
    <property type="match status" value="2"/>
</dbReference>
<reference evidence="7" key="1">
    <citation type="submission" date="2025-08" db="UniProtKB">
        <authorList>
            <consortium name="RefSeq"/>
        </authorList>
    </citation>
    <scope>IDENTIFICATION</scope>
</reference>
<dbReference type="Gene3D" id="1.10.750.20">
    <property type="entry name" value="SOCS box"/>
    <property type="match status" value="1"/>
</dbReference>
<dbReference type="SMART" id="SM00969">
    <property type="entry name" value="SOCS_box"/>
    <property type="match status" value="1"/>
</dbReference>
<dbReference type="PROSITE" id="PS50225">
    <property type="entry name" value="SOCS"/>
    <property type="match status" value="1"/>
</dbReference>
<dbReference type="SUPFAM" id="SSF48403">
    <property type="entry name" value="Ankyrin repeat"/>
    <property type="match status" value="2"/>
</dbReference>
<protein>
    <submittedName>
        <fullName evidence="7">Ankyrin repeat and SOCS box protein 2 isoform X1</fullName>
    </submittedName>
</protein>
<dbReference type="STRING" id="8030.ENSSSAP00000019862"/>
<dbReference type="Bgee" id="ENSSSAG00000009690">
    <property type="expression patterns" value="Expressed in terminal part of digestive tract and 19 other cell types or tissues"/>
</dbReference>
<feature type="repeat" description="ANK" evidence="4">
    <location>
        <begin position="236"/>
        <end position="268"/>
    </location>
</feature>
<proteinExistence type="predicted"/>
<feature type="repeat" description="ANK" evidence="4">
    <location>
        <begin position="400"/>
        <end position="432"/>
    </location>
</feature>
<dbReference type="PANTHER" id="PTHR24173">
    <property type="entry name" value="ANKYRIN REPEAT CONTAINING"/>
    <property type="match status" value="1"/>
</dbReference>
<dbReference type="InterPro" id="IPR002110">
    <property type="entry name" value="Ankyrin_rpt"/>
</dbReference>
<evidence type="ECO:0000313" key="6">
    <source>
        <dbReference type="Proteomes" id="UP001652741"/>
    </source>
</evidence>
<keyword evidence="3 4" id="KW-0040">ANK repeat</keyword>
<dbReference type="GO" id="GO:0016567">
    <property type="term" value="P:protein ubiquitination"/>
    <property type="evidence" value="ECO:0007669"/>
    <property type="project" value="UniProtKB-UniPathway"/>
</dbReference>
<dbReference type="InterPro" id="IPR036770">
    <property type="entry name" value="Ankyrin_rpt-contain_sf"/>
</dbReference>
<evidence type="ECO:0000256" key="4">
    <source>
        <dbReference type="PROSITE-ProRule" id="PRU00023"/>
    </source>
</evidence>
<dbReference type="PRINTS" id="PR01415">
    <property type="entry name" value="ANKYRIN"/>
</dbReference>
<evidence type="ECO:0000256" key="1">
    <source>
        <dbReference type="ARBA" id="ARBA00004906"/>
    </source>
</evidence>
<dbReference type="GeneID" id="106596550"/>
<sequence>MHTNKRATKVFPDLGVQLNLCYMLPGNQRGGKRECERSVLRCHSTCGEAFNFTDGKQVKGPCVATPGPTGSSLGYEDNREVLHNLVVECNMVTTNGTIPASLSRTLCQRQNIDSTDTSNSRTHPTAIHSSFNSLRDVEPIVFAIQRGDVQAVNELSVAAPLSLMKENKDGWIPLHEAAYYGQAECIKALMKAQPGSVDKRTLQEQTALLLSVSGQHLSCVQCLLQAGADPDISSKNKETPLYKACERENVEIVSLILSFGATVNQRCNRGWTALHEAVCRDNMEICEMLVRAGATINPPNTYSITPLIVAVQQGRVEALQYLIRKGADVNMQTCDGATALYEASKDGHREIVELLLSHNTDANKPTKTGLLPLHIAAQYGHHEIVSLLVPVTSRARVRHSGISPLHLAAEHNRDMVTAILLKIGADVNATLSHNRSMRYSDHRTTPLYFAIANGSSKTIEMLLKAGANLSLDPVNPLLAAVRHGCARTVSLLLEHGADINTSIPACPTTFPGAIVLCMNNLPLLKCLLDKGCDAQACFRCAYGCGPHPAQDSMGSIGVDISNCTNDMSLLTCTEPAVSKVQFCELISSPSMSNWEGPVVDLLLDYVGNVQLCARLTEVLGGRREWPSIKAKSLSSRPLMHLCRLRIREQVGVSRLRSLDRLPLPDRLLQYLSLPRHSFDDFCPDGK</sequence>
<feature type="repeat" description="ANK" evidence="4">
    <location>
        <begin position="472"/>
        <end position="504"/>
    </location>
</feature>
<feature type="repeat" description="ANK" evidence="4">
    <location>
        <begin position="302"/>
        <end position="334"/>
    </location>
</feature>
<dbReference type="GO" id="GO:0035556">
    <property type="term" value="P:intracellular signal transduction"/>
    <property type="evidence" value="ECO:0007669"/>
    <property type="project" value="InterPro"/>
</dbReference>
<keyword evidence="6" id="KW-1185">Reference proteome</keyword>
<dbReference type="Pfam" id="PF12796">
    <property type="entry name" value="Ank_2"/>
    <property type="match status" value="3"/>
</dbReference>
<keyword evidence="2" id="KW-0677">Repeat</keyword>
<dbReference type="Proteomes" id="UP001652741">
    <property type="component" value="Chromosome ssa01"/>
</dbReference>
<dbReference type="Pfam" id="PF00023">
    <property type="entry name" value="Ank"/>
    <property type="match status" value="3"/>
</dbReference>
<evidence type="ECO:0000259" key="5">
    <source>
        <dbReference type="PROSITE" id="PS50225"/>
    </source>
</evidence>
<dbReference type="InterPro" id="IPR001496">
    <property type="entry name" value="SOCS_box"/>
</dbReference>
<feature type="domain" description="SOCS box" evidence="5">
    <location>
        <begin position="614"/>
        <end position="671"/>
    </location>
</feature>
<dbReference type="KEGG" id="sasa:106596550"/>
<feature type="repeat" description="ANK" evidence="4">
    <location>
        <begin position="368"/>
        <end position="400"/>
    </location>
</feature>
<feature type="repeat" description="ANK" evidence="4">
    <location>
        <begin position="442"/>
        <end position="474"/>
    </location>
</feature>
<comment type="pathway">
    <text evidence="1">Protein modification; protein ubiquitination.</text>
</comment>
<accession>A0A1S3QUJ2</accession>
<dbReference type="PROSITE" id="PS50088">
    <property type="entry name" value="ANK_REPEAT"/>
    <property type="match status" value="9"/>
</dbReference>
<feature type="repeat" description="ANK" evidence="4">
    <location>
        <begin position="203"/>
        <end position="235"/>
    </location>
</feature>
<dbReference type="UniPathway" id="UPA00143"/>
<dbReference type="PANTHER" id="PTHR24173:SF80">
    <property type="entry name" value="ANKYRIN REPEAT AND SOCS BOX-CONTAINING PROTEIN 2"/>
    <property type="match status" value="1"/>
</dbReference>
<gene>
    <name evidence="7" type="primary">LOC106596550</name>
</gene>
<dbReference type="AlphaFoldDB" id="A0A1S3QUJ2"/>
<dbReference type="PROSITE" id="PS50297">
    <property type="entry name" value="ANK_REP_REGION"/>
    <property type="match status" value="8"/>
</dbReference>
<dbReference type="PaxDb" id="8030-ENSSSAP00000019862"/>
<dbReference type="SMART" id="SM00248">
    <property type="entry name" value="ANK"/>
    <property type="match status" value="10"/>
</dbReference>